<evidence type="ECO:0000256" key="9">
    <source>
        <dbReference type="ARBA" id="ARBA00022801"/>
    </source>
</evidence>
<evidence type="ECO:0000256" key="8">
    <source>
        <dbReference type="ARBA" id="ARBA00022723"/>
    </source>
</evidence>
<dbReference type="OrthoDB" id="100605at2"/>
<dbReference type="GO" id="GO:0005737">
    <property type="term" value="C:cytoplasm"/>
    <property type="evidence" value="ECO:0007669"/>
    <property type="project" value="TreeGrafter"/>
</dbReference>
<dbReference type="GO" id="GO:0070006">
    <property type="term" value="F:metalloaminopeptidase activity"/>
    <property type="evidence" value="ECO:0007669"/>
    <property type="project" value="TreeGrafter"/>
</dbReference>
<dbReference type="InterPro" id="IPR014782">
    <property type="entry name" value="Peptidase_M1_dom"/>
</dbReference>
<evidence type="ECO:0000259" key="13">
    <source>
        <dbReference type="Pfam" id="PF17900"/>
    </source>
</evidence>
<organism evidence="14 15">
    <name type="scientific">Salegentibacter flavus</name>
    <dbReference type="NCBI Taxonomy" id="287099"/>
    <lineage>
        <taxon>Bacteria</taxon>
        <taxon>Pseudomonadati</taxon>
        <taxon>Bacteroidota</taxon>
        <taxon>Flavobacteriia</taxon>
        <taxon>Flavobacteriales</taxon>
        <taxon>Flavobacteriaceae</taxon>
        <taxon>Salegentibacter</taxon>
    </lineage>
</organism>
<dbReference type="SUPFAM" id="SSF48371">
    <property type="entry name" value="ARM repeat"/>
    <property type="match status" value="1"/>
</dbReference>
<evidence type="ECO:0000256" key="1">
    <source>
        <dbReference type="ARBA" id="ARBA00000098"/>
    </source>
</evidence>
<keyword evidence="9" id="KW-0378">Hydrolase</keyword>
<dbReference type="PANTHER" id="PTHR11533:SF174">
    <property type="entry name" value="PUROMYCIN-SENSITIVE AMINOPEPTIDASE-RELATED"/>
    <property type="match status" value="1"/>
</dbReference>
<comment type="catalytic activity">
    <reaction evidence="1">
        <text>Release of an N-terminal amino acid, Xaa-|-Yaa- from a peptide, amide or arylamide. Xaa is preferably Ala, but may be most amino acids including Pro (slow action). When a terminal hydrophobic residue is followed by a prolyl residue, the two may be released as an intact Xaa-Pro dipeptide.</text>
        <dbReference type="EC" id="3.4.11.2"/>
    </reaction>
</comment>
<evidence type="ECO:0000256" key="3">
    <source>
        <dbReference type="ARBA" id="ARBA00010136"/>
    </source>
</evidence>
<keyword evidence="11" id="KW-0482">Metalloprotease</keyword>
<dbReference type="PANTHER" id="PTHR11533">
    <property type="entry name" value="PROTEASE M1 ZINC METALLOPROTEASE"/>
    <property type="match status" value="1"/>
</dbReference>
<keyword evidence="10" id="KW-0862">Zinc</keyword>
<dbReference type="EMBL" id="FOVL01000002">
    <property type="protein sequence ID" value="SFN34509.1"/>
    <property type="molecule type" value="Genomic_DNA"/>
</dbReference>
<dbReference type="PRINTS" id="PR00756">
    <property type="entry name" value="ALADIPTASE"/>
</dbReference>
<name>A0A1I4YAB7_9FLAO</name>
<dbReference type="GO" id="GO:0016020">
    <property type="term" value="C:membrane"/>
    <property type="evidence" value="ECO:0007669"/>
    <property type="project" value="TreeGrafter"/>
</dbReference>
<evidence type="ECO:0000313" key="15">
    <source>
        <dbReference type="Proteomes" id="UP000199153"/>
    </source>
</evidence>
<dbReference type="CDD" id="cd09603">
    <property type="entry name" value="M1_APN_like"/>
    <property type="match status" value="1"/>
</dbReference>
<dbReference type="InterPro" id="IPR045357">
    <property type="entry name" value="Aminopeptidase_N-like_N"/>
</dbReference>
<keyword evidence="15" id="KW-1185">Reference proteome</keyword>
<evidence type="ECO:0000256" key="10">
    <source>
        <dbReference type="ARBA" id="ARBA00022833"/>
    </source>
</evidence>
<feature type="domain" description="Peptidase M1 membrane alanine aminopeptidase" evidence="12">
    <location>
        <begin position="234"/>
        <end position="433"/>
    </location>
</feature>
<accession>A0A1I4YAB7</accession>
<evidence type="ECO:0000256" key="2">
    <source>
        <dbReference type="ARBA" id="ARBA00001947"/>
    </source>
</evidence>
<evidence type="ECO:0000256" key="6">
    <source>
        <dbReference type="ARBA" id="ARBA00022438"/>
    </source>
</evidence>
<dbReference type="GO" id="GO:0043171">
    <property type="term" value="P:peptide catabolic process"/>
    <property type="evidence" value="ECO:0007669"/>
    <property type="project" value="TreeGrafter"/>
</dbReference>
<dbReference type="InterPro" id="IPR042097">
    <property type="entry name" value="Aminopeptidase_N-like_N_sf"/>
</dbReference>
<evidence type="ECO:0000256" key="5">
    <source>
        <dbReference type="ARBA" id="ARBA00015611"/>
    </source>
</evidence>
<dbReference type="AlphaFoldDB" id="A0A1I4YAB7"/>
<protein>
    <recommendedName>
        <fullName evidence="5">Aminopeptidase N</fullName>
        <ecNumber evidence="4">3.4.11.2</ecNumber>
    </recommendedName>
</protein>
<dbReference type="SUPFAM" id="SSF55486">
    <property type="entry name" value="Metalloproteases ('zincins'), catalytic domain"/>
    <property type="match status" value="1"/>
</dbReference>
<dbReference type="GO" id="GO:0042277">
    <property type="term" value="F:peptide binding"/>
    <property type="evidence" value="ECO:0007669"/>
    <property type="project" value="TreeGrafter"/>
</dbReference>
<dbReference type="InterPro" id="IPR001930">
    <property type="entry name" value="Peptidase_M1"/>
</dbReference>
<dbReference type="GO" id="GO:0008270">
    <property type="term" value="F:zinc ion binding"/>
    <property type="evidence" value="ECO:0007669"/>
    <property type="project" value="InterPro"/>
</dbReference>
<dbReference type="GO" id="GO:0006508">
    <property type="term" value="P:proteolysis"/>
    <property type="evidence" value="ECO:0007669"/>
    <property type="project" value="UniProtKB-KW"/>
</dbReference>
<keyword evidence="7" id="KW-0645">Protease</keyword>
<evidence type="ECO:0000256" key="11">
    <source>
        <dbReference type="ARBA" id="ARBA00023049"/>
    </source>
</evidence>
<dbReference type="GO" id="GO:0005615">
    <property type="term" value="C:extracellular space"/>
    <property type="evidence" value="ECO:0007669"/>
    <property type="project" value="TreeGrafter"/>
</dbReference>
<feature type="domain" description="Aminopeptidase N-like N-terminal" evidence="13">
    <location>
        <begin position="31"/>
        <end position="194"/>
    </location>
</feature>
<dbReference type="Pfam" id="PF17900">
    <property type="entry name" value="Peptidase_M1_N"/>
    <property type="match status" value="1"/>
</dbReference>
<keyword evidence="8" id="KW-0479">Metal-binding</keyword>
<keyword evidence="6 14" id="KW-0031">Aminopeptidase</keyword>
<dbReference type="Gene3D" id="2.60.40.1730">
    <property type="entry name" value="tricorn interacting facor f3 domain"/>
    <property type="match status" value="1"/>
</dbReference>
<proteinExistence type="inferred from homology"/>
<evidence type="ECO:0000313" key="14">
    <source>
        <dbReference type="EMBL" id="SFN34509.1"/>
    </source>
</evidence>
<dbReference type="STRING" id="287099.SAMN05660413_00628"/>
<sequence>MLNFSGVFSQDSISSQLRNLDFENINASIVIVPESGKVQGEVVYQFEVLNQVDSVYLDAQKMEFSEVKVNGKSIPTNNTGNVLWLKTKLKPSEANEIRLSYSAKPQQAMYFINWDVPEKIPASRQVWTQGQGKNSSNWIPVIDNLNEKAVYDLSIDFKKDYEVISNGELASVETLNDSVSRWNFQMQKPMSSYLLAVAAGKFQKEELKSASGVPMELYLEEDEDSLREPSYRYSKEIFDFLEDEIGVPYPWQNYKQVPVQDFLYAGMENTGATIFSRALLTDEVGFKDRNYVNVNAHELAHQWFGNLVTQEAEEHHWLHEGFATYYALLAEKEIFGDNYYYWKLYESAERLKELSDTGKGEVLMRKGGSSLTYYQKGAWALHILREKVGDEAFKTAVRNYLELYAYQNVNTDNFIAEVERASGQDLSGFIADWLKQTAFQGTDALNSLKQSEFIRNYLDIAALRESLLEQKSDLLRNALQKPVNDYIGQEVVFQLAGETSTEAFQLYKLAFQSENIFVRQAIALSMDEIPQQLKPDYESLLHDESWLTIEAALTNLWMQFPQENTRYLHETRGLIGFTDRNLRILWLTLNLATPAFEPEKQQENYMELSGYTAPHFPFEVRKNAFGYLFQINAFSDENLRNLMEATQHHNNQFRSFSRELLSELLKNPDYRRQLEMLNANLPEQERLYLLEKLES</sequence>
<dbReference type="GO" id="GO:0016285">
    <property type="term" value="F:alanyl aminopeptidase activity"/>
    <property type="evidence" value="ECO:0007669"/>
    <property type="project" value="UniProtKB-EC"/>
</dbReference>
<reference evidence="14 15" key="1">
    <citation type="submission" date="2016-10" db="EMBL/GenBank/DDBJ databases">
        <authorList>
            <person name="de Groot N.N."/>
        </authorList>
    </citation>
    <scope>NUCLEOTIDE SEQUENCE [LARGE SCALE GENOMIC DNA]</scope>
    <source>
        <strain evidence="14 15">DSM 17794</strain>
    </source>
</reference>
<comment type="similarity">
    <text evidence="3">Belongs to the peptidase M1 family.</text>
</comment>
<gene>
    <name evidence="14" type="ORF">SAMN05660413_00628</name>
</gene>
<dbReference type="SUPFAM" id="SSF63737">
    <property type="entry name" value="Leukotriene A4 hydrolase N-terminal domain"/>
    <property type="match status" value="1"/>
</dbReference>
<dbReference type="EC" id="3.4.11.2" evidence="4"/>
<evidence type="ECO:0000256" key="7">
    <source>
        <dbReference type="ARBA" id="ARBA00022670"/>
    </source>
</evidence>
<dbReference type="InterPro" id="IPR050344">
    <property type="entry name" value="Peptidase_M1_aminopeptidases"/>
</dbReference>
<dbReference type="Pfam" id="PF01433">
    <property type="entry name" value="Peptidase_M1"/>
    <property type="match status" value="1"/>
</dbReference>
<dbReference type="Gene3D" id="1.10.390.10">
    <property type="entry name" value="Neutral Protease Domain 2"/>
    <property type="match status" value="1"/>
</dbReference>
<comment type="cofactor">
    <cofactor evidence="2">
        <name>Zn(2+)</name>
        <dbReference type="ChEBI" id="CHEBI:29105"/>
    </cofactor>
</comment>
<evidence type="ECO:0000256" key="4">
    <source>
        <dbReference type="ARBA" id="ARBA00012564"/>
    </source>
</evidence>
<dbReference type="InterPro" id="IPR027268">
    <property type="entry name" value="Peptidase_M4/M1_CTD_sf"/>
</dbReference>
<evidence type="ECO:0000259" key="12">
    <source>
        <dbReference type="Pfam" id="PF01433"/>
    </source>
</evidence>
<dbReference type="Proteomes" id="UP000199153">
    <property type="component" value="Unassembled WGS sequence"/>
</dbReference>
<dbReference type="InterPro" id="IPR016024">
    <property type="entry name" value="ARM-type_fold"/>
</dbReference>